<reference evidence="3" key="2">
    <citation type="journal article" date="2001" name="Science">
        <title>The composite genome of the legume symbiont Sinorhizobium meliloti.</title>
        <authorList>
            <person name="Galibert F."/>
            <person name="Finan T.M."/>
            <person name="Long S.R."/>
            <person name="Puehler A."/>
            <person name="Abola P."/>
            <person name="Ampe F."/>
            <person name="Barloy-Hubler F."/>
            <person name="Barnett M.J."/>
            <person name="Becker A."/>
            <person name="Boistard P."/>
            <person name="Bothe G."/>
            <person name="Boutry M."/>
            <person name="Bowser L."/>
            <person name="Buhrmester J."/>
            <person name="Cadieu E."/>
            <person name="Capela D."/>
            <person name="Chain P."/>
            <person name="Cowie A."/>
            <person name="Davis R.W."/>
            <person name="Dreano S."/>
            <person name="Federspiel N.A."/>
            <person name="Fisher R.F."/>
            <person name="Gloux S."/>
            <person name="Godrie T."/>
            <person name="Goffeau A."/>
            <person name="Golding B."/>
            <person name="Gouzy J."/>
            <person name="Gurjal M."/>
            <person name="Hernandez-Lucas I."/>
            <person name="Hong A."/>
            <person name="Huizar L."/>
            <person name="Hyman R.W."/>
            <person name="Jones T."/>
            <person name="Kahn D."/>
            <person name="Kahn M.L."/>
            <person name="Kalman S."/>
            <person name="Keating D.H."/>
            <person name="Kiss E."/>
            <person name="Komp C."/>
            <person name="Lelaure V."/>
            <person name="Masuy D."/>
            <person name="Palm C."/>
            <person name="Peck M.C."/>
            <person name="Pohl T.M."/>
            <person name="Portetelle D."/>
            <person name="Purnelle B."/>
            <person name="Ramsperger U."/>
            <person name="Surzycki R."/>
            <person name="Thebault P."/>
            <person name="Vandenbol M."/>
            <person name="Vorhoelter F.J."/>
            <person name="Weidner S."/>
            <person name="Wells D.H."/>
            <person name="Wong K."/>
            <person name="Yeh K.-C."/>
            <person name="Batut J."/>
        </authorList>
    </citation>
    <scope>NUCLEOTIDE SEQUENCE [LARGE SCALE GENOMIC DNA]</scope>
    <source>
        <strain evidence="3">1021</strain>
        <plasmid evidence="3">Plasmid pSymB</plasmid>
    </source>
</reference>
<sequence>MIENDLDDRPQYTPWIAALWVEPDMRRRGIAAKLMEAARKQASARGHAFCYLCARPDNSPYYLALGFKQIESEVSGLNLFSISC</sequence>
<dbReference type="SUPFAM" id="SSF55729">
    <property type="entry name" value="Acyl-CoA N-acyltransferases (Nat)"/>
    <property type="match status" value="1"/>
</dbReference>
<dbReference type="OrthoDB" id="9809751at2"/>
<evidence type="ECO:0000259" key="1">
    <source>
        <dbReference type="PROSITE" id="PS51186"/>
    </source>
</evidence>
<dbReference type="CDD" id="cd04301">
    <property type="entry name" value="NAT_SF"/>
    <property type="match status" value="1"/>
</dbReference>
<keyword evidence="2" id="KW-0614">Plasmid</keyword>
<name>B2FDC3_RHIME</name>
<dbReference type="EMBL" id="AL591985">
    <property type="protein sequence ID" value="CAQ51282.1"/>
    <property type="molecule type" value="Genomic_DNA"/>
</dbReference>
<feature type="domain" description="N-acetyltransferase" evidence="1">
    <location>
        <begin position="1"/>
        <end position="84"/>
    </location>
</feature>
<dbReference type="InterPro" id="IPR000182">
    <property type="entry name" value="GNAT_dom"/>
</dbReference>
<reference evidence="2 3" key="1">
    <citation type="journal article" date="2001" name="Proc. Natl. Acad. Sci. U.S.A.">
        <title>The complete sequence of the 1,683-kb pSymB megaplasmid from the N2-fixing endosymbiont Sinorhizobium meliloti.</title>
        <authorList>
            <person name="Finan T.M."/>
            <person name="Weidner S."/>
            <person name="Wong K."/>
            <person name="Buhrmester J."/>
            <person name="Chain P."/>
            <person name="Vorholter F.J."/>
            <person name="Hernandez-Lucas I."/>
            <person name="Becker A."/>
            <person name="Cowie A."/>
            <person name="Gouzy J."/>
            <person name="Golding B."/>
            <person name="Puhler A."/>
        </authorList>
    </citation>
    <scope>NUCLEOTIDE SEQUENCE [LARGE SCALE GENOMIC DNA]</scope>
    <source>
        <strain evidence="2 3">1021</strain>
        <plasmid evidence="3">Plasmid pSymB</plasmid>
    </source>
</reference>
<dbReference type="Proteomes" id="UP000001976">
    <property type="component" value="Plasmid pSymB"/>
</dbReference>
<dbReference type="eggNOG" id="COG0456">
    <property type="taxonomic scope" value="Bacteria"/>
</dbReference>
<organism evidence="2 3">
    <name type="scientific">Rhizobium meliloti (strain 1021)</name>
    <name type="common">Ensifer meliloti</name>
    <name type="synonym">Sinorhizobium meliloti</name>
    <dbReference type="NCBI Taxonomy" id="266834"/>
    <lineage>
        <taxon>Bacteria</taxon>
        <taxon>Pseudomonadati</taxon>
        <taxon>Pseudomonadota</taxon>
        <taxon>Alphaproteobacteria</taxon>
        <taxon>Hyphomicrobiales</taxon>
        <taxon>Rhizobiaceae</taxon>
        <taxon>Sinorhizobium/Ensifer group</taxon>
        <taxon>Sinorhizobium</taxon>
    </lineage>
</organism>
<dbReference type="Pfam" id="PF13508">
    <property type="entry name" value="Acetyltransf_7"/>
    <property type="match status" value="1"/>
</dbReference>
<dbReference type="KEGG" id="sme:SM_b22021"/>
<dbReference type="Gene3D" id="3.40.630.30">
    <property type="match status" value="1"/>
</dbReference>
<evidence type="ECO:0000313" key="2">
    <source>
        <dbReference type="EMBL" id="CAQ51282.1"/>
    </source>
</evidence>
<dbReference type="InterPro" id="IPR016181">
    <property type="entry name" value="Acyl_CoA_acyltransferase"/>
</dbReference>
<gene>
    <name evidence="2" type="ORF">SM_b22021</name>
</gene>
<evidence type="ECO:0000313" key="3">
    <source>
        <dbReference type="Proteomes" id="UP000001976"/>
    </source>
</evidence>
<dbReference type="PROSITE" id="PS51186">
    <property type="entry name" value="GNAT"/>
    <property type="match status" value="1"/>
</dbReference>
<keyword evidence="3" id="KW-1185">Reference proteome</keyword>
<dbReference type="EnsemblBacteria" id="CAQ51282">
    <property type="protein sequence ID" value="CAQ51282"/>
    <property type="gene ID" value="SM_b22021"/>
</dbReference>
<dbReference type="GO" id="GO:0016747">
    <property type="term" value="F:acyltransferase activity, transferring groups other than amino-acyl groups"/>
    <property type="evidence" value="ECO:0007669"/>
    <property type="project" value="InterPro"/>
</dbReference>
<protein>
    <recommendedName>
        <fullName evidence="1">N-acetyltransferase domain-containing protein</fullName>
    </recommendedName>
</protein>
<dbReference type="AlphaFoldDB" id="B2FDC3"/>
<geneLocation type="plasmid" evidence="2 3">
    <name>pSymB</name>
</geneLocation>
<proteinExistence type="predicted"/>
<accession>B2FDC3</accession>
<dbReference type="HOGENOM" id="CLU_2525258_0_0_5"/>